<comment type="caution">
    <text evidence="2">The sequence shown here is derived from an EMBL/GenBank/DDBJ whole genome shotgun (WGS) entry which is preliminary data.</text>
</comment>
<dbReference type="InterPro" id="IPR053040">
    <property type="entry name" value="LRR-containing_protein_71"/>
</dbReference>
<gene>
    <name evidence="2" type="primary">LRRC71</name>
    <name evidence="2" type="ORF">AV530_009441</name>
</gene>
<dbReference type="PANTHER" id="PTHR46984:SF1">
    <property type="entry name" value="LEUCINE-RICH REPEAT-CONTAINING PROTEIN 71"/>
    <property type="match status" value="1"/>
</dbReference>
<dbReference type="Pfam" id="PF13516">
    <property type="entry name" value="LRR_6"/>
    <property type="match status" value="2"/>
</dbReference>
<feature type="compositionally biased region" description="Polar residues" evidence="1">
    <location>
        <begin position="67"/>
        <end position="76"/>
    </location>
</feature>
<reference evidence="2 3" key="1">
    <citation type="submission" date="2016-02" db="EMBL/GenBank/DDBJ databases">
        <title>Band-tailed pigeon sequencing and assembly.</title>
        <authorList>
            <person name="Soares A.E."/>
            <person name="Novak B.J."/>
            <person name="Rice E.S."/>
            <person name="O'Connell B."/>
            <person name="Chang D."/>
            <person name="Weber S."/>
            <person name="Shapiro B."/>
        </authorList>
    </citation>
    <scope>NUCLEOTIDE SEQUENCE [LARGE SCALE GENOMIC DNA]</scope>
    <source>
        <strain evidence="2">BTP2013</strain>
        <tissue evidence="2">Blood</tissue>
    </source>
</reference>
<protein>
    <submittedName>
        <fullName evidence="2">Leucine-rich repeat-containing protein 71</fullName>
    </submittedName>
</protein>
<dbReference type="Proteomes" id="UP000190648">
    <property type="component" value="Unassembled WGS sequence"/>
</dbReference>
<feature type="compositionally biased region" description="Basic and acidic residues" evidence="1">
    <location>
        <begin position="92"/>
        <end position="120"/>
    </location>
</feature>
<accession>A0A1V4KZH7</accession>
<evidence type="ECO:0000256" key="1">
    <source>
        <dbReference type="SAM" id="MobiDB-lite"/>
    </source>
</evidence>
<name>A0A1V4KZH7_PATFA</name>
<sequence length="240" mass="25600">MSLRLVHLSLRNNGIGDAGARLIGQSLSRPGSANRSLASLVLSFNRISDLGASHIAETSKEPESWSKRPSSQSTGTGPEKLPLGKHGKAPTKKKEMPRKDEARPARKAPEPRGARGRESRSSTQEKPSSEVLDAAEPLHPLLQEAREHRGSVVLPGNRALLNLNLTYNRVTERGLGAFVAALEGQRQQRLKGLGRQGLRCLSLEVSGAVGPALLWGSTAVGRHCCGAALLWGSVVVGLHC</sequence>
<organism evidence="2 3">
    <name type="scientific">Patagioenas fasciata monilis</name>
    <dbReference type="NCBI Taxonomy" id="372326"/>
    <lineage>
        <taxon>Eukaryota</taxon>
        <taxon>Metazoa</taxon>
        <taxon>Chordata</taxon>
        <taxon>Craniata</taxon>
        <taxon>Vertebrata</taxon>
        <taxon>Euteleostomi</taxon>
        <taxon>Archelosauria</taxon>
        <taxon>Archosauria</taxon>
        <taxon>Dinosauria</taxon>
        <taxon>Saurischia</taxon>
        <taxon>Theropoda</taxon>
        <taxon>Coelurosauria</taxon>
        <taxon>Aves</taxon>
        <taxon>Neognathae</taxon>
        <taxon>Neoaves</taxon>
        <taxon>Columbimorphae</taxon>
        <taxon>Columbiformes</taxon>
        <taxon>Columbidae</taxon>
        <taxon>Patagioenas</taxon>
    </lineage>
</organism>
<dbReference type="InterPro" id="IPR032675">
    <property type="entry name" value="LRR_dom_sf"/>
</dbReference>
<dbReference type="AlphaFoldDB" id="A0A1V4KZH7"/>
<dbReference type="STRING" id="372326.A0A1V4KZH7"/>
<dbReference type="Gene3D" id="3.80.10.10">
    <property type="entry name" value="Ribonuclease Inhibitor"/>
    <property type="match status" value="1"/>
</dbReference>
<dbReference type="InterPro" id="IPR001611">
    <property type="entry name" value="Leu-rich_rpt"/>
</dbReference>
<dbReference type="SUPFAM" id="SSF52047">
    <property type="entry name" value="RNI-like"/>
    <property type="match status" value="1"/>
</dbReference>
<keyword evidence="3" id="KW-1185">Reference proteome</keyword>
<dbReference type="PANTHER" id="PTHR46984">
    <property type="entry name" value="LEUCINE-RICH REPEAT-CONTAINING PROTEIN 71"/>
    <property type="match status" value="1"/>
</dbReference>
<dbReference type="OrthoDB" id="120976at2759"/>
<feature type="region of interest" description="Disordered" evidence="1">
    <location>
        <begin position="55"/>
        <end position="133"/>
    </location>
</feature>
<dbReference type="SMART" id="SM00368">
    <property type="entry name" value="LRR_RI"/>
    <property type="match status" value="3"/>
</dbReference>
<dbReference type="EMBL" id="LSYS01000746">
    <property type="protein sequence ID" value="OPJ89974.1"/>
    <property type="molecule type" value="Genomic_DNA"/>
</dbReference>
<feature type="compositionally biased region" description="Basic and acidic residues" evidence="1">
    <location>
        <begin position="57"/>
        <end position="66"/>
    </location>
</feature>
<evidence type="ECO:0000313" key="2">
    <source>
        <dbReference type="EMBL" id="OPJ89974.1"/>
    </source>
</evidence>
<proteinExistence type="predicted"/>
<evidence type="ECO:0000313" key="3">
    <source>
        <dbReference type="Proteomes" id="UP000190648"/>
    </source>
</evidence>